<protein>
    <recommendedName>
        <fullName evidence="5">PIN domain-containing protein</fullName>
    </recommendedName>
</protein>
<dbReference type="GO" id="GO:0004518">
    <property type="term" value="F:nuclease activity"/>
    <property type="evidence" value="ECO:0007669"/>
    <property type="project" value="UniProtKB-KW"/>
</dbReference>
<evidence type="ECO:0000256" key="4">
    <source>
        <dbReference type="ARBA" id="ARBA00022842"/>
    </source>
</evidence>
<dbReference type="Pfam" id="PF01850">
    <property type="entry name" value="PIN"/>
    <property type="match status" value="1"/>
</dbReference>
<dbReference type="GO" id="GO:0046872">
    <property type="term" value="F:metal ion binding"/>
    <property type="evidence" value="ECO:0007669"/>
    <property type="project" value="UniProtKB-KW"/>
</dbReference>
<dbReference type="Proteomes" id="UP000653674">
    <property type="component" value="Unassembled WGS sequence"/>
</dbReference>
<name>A0A8J3PP33_9ACTN</name>
<sequence length="137" mass="15015">MLQAQDQGRRIQRLFDSPAECVMAASVLAETIYVARERGNQAEPAALRAELLAQELCVEPITEEDAEWAGAVITESRARPARWKTTRGERQGSLSLGDGLTLAVAQRLGARAVSFDGAWAHFPTLSFPLLDPWKVPN</sequence>
<dbReference type="GO" id="GO:0016787">
    <property type="term" value="F:hydrolase activity"/>
    <property type="evidence" value="ECO:0007669"/>
    <property type="project" value="UniProtKB-KW"/>
</dbReference>
<keyword evidence="7" id="KW-1185">Reference proteome</keyword>
<dbReference type="SUPFAM" id="SSF88723">
    <property type="entry name" value="PIN domain-like"/>
    <property type="match status" value="1"/>
</dbReference>
<evidence type="ECO:0000259" key="5">
    <source>
        <dbReference type="Pfam" id="PF01850"/>
    </source>
</evidence>
<dbReference type="EMBL" id="BONU01000032">
    <property type="protein sequence ID" value="GIG75483.1"/>
    <property type="molecule type" value="Genomic_DNA"/>
</dbReference>
<keyword evidence="2" id="KW-0479">Metal-binding</keyword>
<gene>
    <name evidence="6" type="ORF">Pfl04_38870</name>
</gene>
<dbReference type="Gene3D" id="3.40.50.1010">
    <property type="entry name" value="5'-nuclease"/>
    <property type="match status" value="1"/>
</dbReference>
<comment type="caution">
    <text evidence="6">The sequence shown here is derived from an EMBL/GenBank/DDBJ whole genome shotgun (WGS) entry which is preliminary data.</text>
</comment>
<keyword evidence="1" id="KW-0540">Nuclease</keyword>
<evidence type="ECO:0000256" key="3">
    <source>
        <dbReference type="ARBA" id="ARBA00022801"/>
    </source>
</evidence>
<evidence type="ECO:0000256" key="2">
    <source>
        <dbReference type="ARBA" id="ARBA00022723"/>
    </source>
</evidence>
<dbReference type="InterPro" id="IPR029060">
    <property type="entry name" value="PIN-like_dom_sf"/>
</dbReference>
<evidence type="ECO:0000313" key="6">
    <source>
        <dbReference type="EMBL" id="GIG75483.1"/>
    </source>
</evidence>
<evidence type="ECO:0000313" key="7">
    <source>
        <dbReference type="Proteomes" id="UP000653674"/>
    </source>
</evidence>
<keyword evidence="4" id="KW-0460">Magnesium</keyword>
<reference evidence="6" key="1">
    <citation type="submission" date="2021-01" db="EMBL/GenBank/DDBJ databases">
        <title>Whole genome shotgun sequence of Planosporangium flavigriseum NBRC 105377.</title>
        <authorList>
            <person name="Komaki H."/>
            <person name="Tamura T."/>
        </authorList>
    </citation>
    <scope>NUCLEOTIDE SEQUENCE</scope>
    <source>
        <strain evidence="6">NBRC 105377</strain>
    </source>
</reference>
<feature type="domain" description="PIN" evidence="5">
    <location>
        <begin position="8"/>
        <end position="121"/>
    </location>
</feature>
<keyword evidence="3" id="KW-0378">Hydrolase</keyword>
<proteinExistence type="predicted"/>
<accession>A0A8J3PP33</accession>
<organism evidence="6 7">
    <name type="scientific">Planosporangium flavigriseum</name>
    <dbReference type="NCBI Taxonomy" id="373681"/>
    <lineage>
        <taxon>Bacteria</taxon>
        <taxon>Bacillati</taxon>
        <taxon>Actinomycetota</taxon>
        <taxon>Actinomycetes</taxon>
        <taxon>Micromonosporales</taxon>
        <taxon>Micromonosporaceae</taxon>
        <taxon>Planosporangium</taxon>
    </lineage>
</organism>
<dbReference type="AlphaFoldDB" id="A0A8J3PP33"/>
<dbReference type="InterPro" id="IPR002716">
    <property type="entry name" value="PIN_dom"/>
</dbReference>
<evidence type="ECO:0000256" key="1">
    <source>
        <dbReference type="ARBA" id="ARBA00022722"/>
    </source>
</evidence>